<evidence type="ECO:0000313" key="3">
    <source>
        <dbReference type="Proteomes" id="UP000435837"/>
    </source>
</evidence>
<feature type="compositionally biased region" description="Low complexity" evidence="1">
    <location>
        <begin position="153"/>
        <end position="168"/>
    </location>
</feature>
<feature type="compositionally biased region" description="Basic and acidic residues" evidence="1">
    <location>
        <begin position="140"/>
        <end position="150"/>
    </location>
</feature>
<evidence type="ECO:0000256" key="1">
    <source>
        <dbReference type="SAM" id="MobiDB-lite"/>
    </source>
</evidence>
<gene>
    <name evidence="2" type="ORF">Scani_44250</name>
</gene>
<dbReference type="EMBL" id="BLIN01000005">
    <property type="protein sequence ID" value="GFE08157.1"/>
    <property type="molecule type" value="Genomic_DNA"/>
</dbReference>
<organism evidence="2 3">
    <name type="scientific">Streptomyces caniferus</name>
    <dbReference type="NCBI Taxonomy" id="285557"/>
    <lineage>
        <taxon>Bacteria</taxon>
        <taxon>Bacillati</taxon>
        <taxon>Actinomycetota</taxon>
        <taxon>Actinomycetes</taxon>
        <taxon>Kitasatosporales</taxon>
        <taxon>Streptomycetaceae</taxon>
        <taxon>Streptomyces</taxon>
    </lineage>
</organism>
<proteinExistence type="predicted"/>
<dbReference type="Proteomes" id="UP000435837">
    <property type="component" value="Unassembled WGS sequence"/>
</dbReference>
<feature type="region of interest" description="Disordered" evidence="1">
    <location>
        <begin position="140"/>
        <end position="178"/>
    </location>
</feature>
<reference evidence="2 3" key="1">
    <citation type="submission" date="2019-12" db="EMBL/GenBank/DDBJ databases">
        <title>Whole genome shotgun sequence of Streptomyces caniferus NBRC 15389.</title>
        <authorList>
            <person name="Ichikawa N."/>
            <person name="Kimura A."/>
            <person name="Kitahashi Y."/>
            <person name="Komaki H."/>
            <person name="Tamura T."/>
        </authorList>
    </citation>
    <scope>NUCLEOTIDE SEQUENCE [LARGE SCALE GENOMIC DNA]</scope>
    <source>
        <strain evidence="2 3">NBRC 15389</strain>
    </source>
</reference>
<sequence>MRAVNSAVVKVQQLGAAQLGQQDCVQARPEAGLGPVPKAAPGRHPGAADRFGGDVAPSNTGAQHVHDPGKCRPVGNAQSPGVVEAPLRSRRQQRSHALPQVIRDEISTHPDLSEHPGDPLRDPPHGTDVLAMFQDDITHMPHLRPDEQGHPDASTGSATTAAVAARRGGPIRSIQWSS</sequence>
<dbReference type="AlphaFoldDB" id="A0A640SAK2"/>
<evidence type="ECO:0000313" key="2">
    <source>
        <dbReference type="EMBL" id="GFE08157.1"/>
    </source>
</evidence>
<protein>
    <submittedName>
        <fullName evidence="2">Uncharacterized protein</fullName>
    </submittedName>
</protein>
<comment type="caution">
    <text evidence="2">The sequence shown here is derived from an EMBL/GenBank/DDBJ whole genome shotgun (WGS) entry which is preliminary data.</text>
</comment>
<feature type="region of interest" description="Disordered" evidence="1">
    <location>
        <begin position="28"/>
        <end position="101"/>
    </location>
</feature>
<accession>A0A640SAK2</accession>
<name>A0A640SAK2_9ACTN</name>